<dbReference type="Proteomes" id="UP000315995">
    <property type="component" value="Chromosome"/>
</dbReference>
<evidence type="ECO:0000256" key="4">
    <source>
        <dbReference type="ARBA" id="ARBA00022448"/>
    </source>
</evidence>
<proteinExistence type="inferred from homology"/>
<gene>
    <name evidence="6 8" type="primary">pqqB</name>
    <name evidence="8" type="ORF">FIV42_20425</name>
</gene>
<dbReference type="GO" id="GO:0018189">
    <property type="term" value="P:pyrroloquinoline quinone biosynthetic process"/>
    <property type="evidence" value="ECO:0007669"/>
    <property type="project" value="UniProtKB-UniRule"/>
</dbReference>
<dbReference type="PANTHER" id="PTHR42663">
    <property type="entry name" value="HYDROLASE C777.06C-RELATED-RELATED"/>
    <property type="match status" value="1"/>
</dbReference>
<accession>A0A4Y6PXN1</accession>
<evidence type="ECO:0000256" key="2">
    <source>
        <dbReference type="ARBA" id="ARBA00008481"/>
    </source>
</evidence>
<comment type="similarity">
    <text evidence="2 6">Belongs to the PqqB family.</text>
</comment>
<protein>
    <recommendedName>
        <fullName evidence="3 6">Coenzyme PQQ synthesis protein B</fullName>
    </recommendedName>
    <alternativeName>
        <fullName evidence="6">Pyrroloquinoline quinone biosynthesis protein B</fullName>
    </alternativeName>
</protein>
<dbReference type="InterPro" id="IPR011842">
    <property type="entry name" value="PQQ_synth_PqqB"/>
</dbReference>
<dbReference type="InterPro" id="IPR001279">
    <property type="entry name" value="Metallo-B-lactamas"/>
</dbReference>
<dbReference type="InterPro" id="IPR036866">
    <property type="entry name" value="RibonucZ/Hydroxyglut_hydro"/>
</dbReference>
<evidence type="ECO:0000313" key="9">
    <source>
        <dbReference type="Proteomes" id="UP000315995"/>
    </source>
</evidence>
<dbReference type="PANTHER" id="PTHR42663:SF7">
    <property type="entry name" value="COENZYME PQQ SYNTHESIS PROTEIN B"/>
    <property type="match status" value="1"/>
</dbReference>
<dbReference type="EMBL" id="CP041186">
    <property type="protein sequence ID" value="QDG53023.1"/>
    <property type="molecule type" value="Genomic_DNA"/>
</dbReference>
<organism evidence="8 9">
    <name type="scientific">Persicimonas caeni</name>
    <dbReference type="NCBI Taxonomy" id="2292766"/>
    <lineage>
        <taxon>Bacteria</taxon>
        <taxon>Deltaproteobacteria</taxon>
        <taxon>Bradymonadales</taxon>
        <taxon>Bradymonadaceae</taxon>
        <taxon>Persicimonas</taxon>
    </lineage>
</organism>
<comment type="function">
    <text evidence="6">May be involved in the transport of PQQ or its precursor to the periplasm.</text>
</comment>
<keyword evidence="9" id="KW-1185">Reference proteome</keyword>
<keyword evidence="4 6" id="KW-0813">Transport</keyword>
<dbReference type="SUPFAM" id="SSF56281">
    <property type="entry name" value="Metallo-hydrolase/oxidoreductase"/>
    <property type="match status" value="1"/>
</dbReference>
<evidence type="ECO:0000313" key="8">
    <source>
        <dbReference type="EMBL" id="QDG53023.1"/>
    </source>
</evidence>
<accession>A0A5B8Y8F4</accession>
<dbReference type="NCBIfam" id="TIGR02108">
    <property type="entry name" value="PQQ_syn_pqqB"/>
    <property type="match status" value="1"/>
</dbReference>
<sequence>MQSDAKPAPALRVLVLGSAAGGGSPQWNCRCRVCRCVRRGAEGTSTRTQSSIAVSADGERWVLVNASPDLRRQLLDNRQLWPAEDGRHSPIAAAVLTGAEVDQVAGLLNLREGHRFAIYGAPATLEALDASAIFGALDAELVSRRALELDTPFEPADADGESLGVEFDVFSVPGKVALYQEESAQTPQLDAEDDRNVGLRITARGSQSSLYYIPGCAAFTDRLAARLDGAAAVMFDGTLWRDDELIAQGLGHKTGRRMGHVSMSGDGGSLQAFDGLDITRRIFVHLNNSNPVLLPNTPERRAVERAGWEVAYDGMELTL</sequence>
<dbReference type="Gene3D" id="3.60.15.10">
    <property type="entry name" value="Ribonuclease Z/Hydroxyacylglutathione hydrolase-like"/>
    <property type="match status" value="1"/>
</dbReference>
<evidence type="ECO:0000256" key="3">
    <source>
        <dbReference type="ARBA" id="ARBA00015084"/>
    </source>
</evidence>
<dbReference type="Pfam" id="PF12706">
    <property type="entry name" value="Lactamase_B_2"/>
    <property type="match status" value="1"/>
</dbReference>
<evidence type="ECO:0000259" key="7">
    <source>
        <dbReference type="Pfam" id="PF12706"/>
    </source>
</evidence>
<dbReference type="AlphaFoldDB" id="A0A4Y6PXN1"/>
<evidence type="ECO:0000256" key="5">
    <source>
        <dbReference type="ARBA" id="ARBA00022905"/>
    </source>
</evidence>
<dbReference type="RefSeq" id="WP_141199484.1">
    <property type="nucleotide sequence ID" value="NZ_CP041186.1"/>
</dbReference>
<dbReference type="HAMAP" id="MF_00653">
    <property type="entry name" value="PQQ_syn_PqqB"/>
    <property type="match status" value="1"/>
</dbReference>
<keyword evidence="5 6" id="KW-0884">PQQ biosynthesis</keyword>
<reference evidence="8 9" key="1">
    <citation type="submission" date="2019-06" db="EMBL/GenBank/DDBJ databases">
        <title>Persicimonas caeni gen. nov., sp. nov., a predatory bacterium isolated from solar saltern.</title>
        <authorList>
            <person name="Wang S."/>
        </authorList>
    </citation>
    <scope>NUCLEOTIDE SEQUENCE [LARGE SCALE GENOMIC DNA]</scope>
    <source>
        <strain evidence="8 9">YN101</strain>
    </source>
</reference>
<feature type="domain" description="Metallo-beta-lactamase" evidence="7">
    <location>
        <begin position="60"/>
        <end position="285"/>
    </location>
</feature>
<comment type="pathway">
    <text evidence="1 6">Cofactor biosynthesis; pyrroloquinoline quinone biosynthesis.</text>
</comment>
<evidence type="ECO:0000256" key="6">
    <source>
        <dbReference type="HAMAP-Rule" id="MF_00653"/>
    </source>
</evidence>
<dbReference type="UniPathway" id="UPA00539"/>
<name>A0A4Y6PXN1_PERCE</name>
<evidence type="ECO:0000256" key="1">
    <source>
        <dbReference type="ARBA" id="ARBA00004886"/>
    </source>
</evidence>
<dbReference type="OrthoDB" id="9800940at2"/>